<evidence type="ECO:0000256" key="5">
    <source>
        <dbReference type="ARBA" id="ARBA00022676"/>
    </source>
</evidence>
<evidence type="ECO:0000256" key="3">
    <source>
        <dbReference type="ARBA" id="ARBA00012560"/>
    </source>
</evidence>
<keyword evidence="7 10" id="KW-0119">Carbohydrate metabolism</keyword>
<evidence type="ECO:0000256" key="1">
    <source>
        <dbReference type="ARBA" id="ARBA00000439"/>
    </source>
</evidence>
<evidence type="ECO:0000256" key="6">
    <source>
        <dbReference type="ARBA" id="ARBA00022679"/>
    </source>
</evidence>
<evidence type="ECO:0000259" key="11">
    <source>
        <dbReference type="Pfam" id="PF21226"/>
    </source>
</evidence>
<dbReference type="SUPFAM" id="SSF51445">
    <property type="entry name" value="(Trans)glycosidases"/>
    <property type="match status" value="1"/>
</dbReference>
<dbReference type="GO" id="GO:0004134">
    <property type="term" value="F:4-alpha-glucanotransferase activity"/>
    <property type="evidence" value="ECO:0007669"/>
    <property type="project" value="UniProtKB-EC"/>
</dbReference>
<dbReference type="InterPro" id="IPR017853">
    <property type="entry name" value="GH"/>
</dbReference>
<dbReference type="RefSeq" id="WP_330136008.1">
    <property type="nucleotide sequence ID" value="NZ_JAUTXY010000014.1"/>
</dbReference>
<reference evidence="12 13" key="1">
    <citation type="submission" date="2023-07" db="EMBL/GenBank/DDBJ databases">
        <authorList>
            <person name="Girao M."/>
            <person name="Carvalho M.F."/>
        </authorList>
    </citation>
    <scope>NUCLEOTIDE SEQUENCE [LARGE SCALE GENOMIC DNA]</scope>
    <source>
        <strain evidence="12 13">YIM65754</strain>
    </source>
</reference>
<evidence type="ECO:0000256" key="4">
    <source>
        <dbReference type="ARBA" id="ARBA00020295"/>
    </source>
</evidence>
<dbReference type="NCBIfam" id="TIGR00217">
    <property type="entry name" value="malQ"/>
    <property type="match status" value="1"/>
</dbReference>
<keyword evidence="6 10" id="KW-0808">Transferase</keyword>
<dbReference type="PANTHER" id="PTHR32438">
    <property type="entry name" value="4-ALPHA-GLUCANOTRANSFERASE DPE1, CHLOROPLASTIC/AMYLOPLASTIC"/>
    <property type="match status" value="1"/>
</dbReference>
<comment type="similarity">
    <text evidence="2 10">Belongs to the disproportionating enzyme family.</text>
</comment>
<protein>
    <recommendedName>
        <fullName evidence="4 10">4-alpha-glucanotransferase</fullName>
        <ecNumber evidence="3 10">2.4.1.25</ecNumber>
    </recommendedName>
    <alternativeName>
        <fullName evidence="8 10">Amylomaltase</fullName>
    </alternativeName>
    <alternativeName>
        <fullName evidence="9 10">Disproportionating enzyme</fullName>
    </alternativeName>
</protein>
<evidence type="ECO:0000256" key="2">
    <source>
        <dbReference type="ARBA" id="ARBA00005684"/>
    </source>
</evidence>
<dbReference type="Pfam" id="PF02446">
    <property type="entry name" value="Glyco_hydro_77"/>
    <property type="match status" value="1"/>
</dbReference>
<evidence type="ECO:0000313" key="13">
    <source>
        <dbReference type="Proteomes" id="UP001336020"/>
    </source>
</evidence>
<proteinExistence type="inferred from homology"/>
<dbReference type="EC" id="2.4.1.25" evidence="3 10"/>
<evidence type="ECO:0000256" key="7">
    <source>
        <dbReference type="ARBA" id="ARBA00023277"/>
    </source>
</evidence>
<organism evidence="12 13">
    <name type="scientific">Rhodococcus artemisiae</name>
    <dbReference type="NCBI Taxonomy" id="714159"/>
    <lineage>
        <taxon>Bacteria</taxon>
        <taxon>Bacillati</taxon>
        <taxon>Actinomycetota</taxon>
        <taxon>Actinomycetes</taxon>
        <taxon>Mycobacteriales</taxon>
        <taxon>Nocardiaceae</taxon>
        <taxon>Rhodococcus</taxon>
    </lineage>
</organism>
<evidence type="ECO:0000313" key="12">
    <source>
        <dbReference type="EMBL" id="MEE2060833.1"/>
    </source>
</evidence>
<gene>
    <name evidence="12" type="primary">malQ</name>
    <name evidence="12" type="ORF">Q7514_25255</name>
</gene>
<dbReference type="EMBL" id="JAUTXY010000014">
    <property type="protein sequence ID" value="MEE2060833.1"/>
    <property type="molecule type" value="Genomic_DNA"/>
</dbReference>
<comment type="caution">
    <text evidence="12">The sequence shown here is derived from an EMBL/GenBank/DDBJ whole genome shotgun (WGS) entry which is preliminary data.</text>
</comment>
<dbReference type="PANTHER" id="PTHR32438:SF5">
    <property type="entry name" value="4-ALPHA-GLUCANOTRANSFERASE DPE1, CHLOROPLASTIC_AMYLOPLASTIC"/>
    <property type="match status" value="1"/>
</dbReference>
<dbReference type="Pfam" id="PF21226">
    <property type="entry name" value="MalQ_N"/>
    <property type="match status" value="1"/>
</dbReference>
<name>A0ABU7LH21_9NOCA</name>
<dbReference type="InterPro" id="IPR048458">
    <property type="entry name" value="MalQ_N"/>
</dbReference>
<dbReference type="Gene3D" id="3.20.20.80">
    <property type="entry name" value="Glycosidases"/>
    <property type="match status" value="1"/>
</dbReference>
<keyword evidence="5 10" id="KW-0328">Glycosyltransferase</keyword>
<accession>A0ABU7LH21</accession>
<comment type="catalytic activity">
    <reaction evidence="1 10">
        <text>Transfers a segment of a (1-&gt;4)-alpha-D-glucan to a new position in an acceptor, which may be glucose or a (1-&gt;4)-alpha-D-glucan.</text>
        <dbReference type="EC" id="2.4.1.25"/>
    </reaction>
</comment>
<evidence type="ECO:0000256" key="8">
    <source>
        <dbReference type="ARBA" id="ARBA00031423"/>
    </source>
</evidence>
<keyword evidence="13" id="KW-1185">Reference proteome</keyword>
<dbReference type="Proteomes" id="UP001336020">
    <property type="component" value="Unassembled WGS sequence"/>
</dbReference>
<evidence type="ECO:0000256" key="10">
    <source>
        <dbReference type="RuleBase" id="RU361207"/>
    </source>
</evidence>
<sequence>MTSSDKLRELAGHLGVSCTYRGWDTLEHHVSDRTLRTILAALDVPADSDAEIQDSLADIPNVPWRQMLPLSLVVVEGERRSFAVHVPHGDPVSVWVVTEDGAEVDADQLDVWVDPRTVDGRLVGRATFTVPDLPLGWHTIHARSNDIEATGTLVVTPARLSTADRVLRSRRWGLAAQLYSVRSRRSWGIGDFADLADLTAVTAGHGGDFVLINPVHAAEPRPPHEPSPYLPSSRRFVDPLYLRVEDIPEVAYLPRKQRRLLDESAQACAKANRKAARLKRDPAFRAKLKVLERIHRVPRGPARQARYAAFCAEGGQALDDFALWCALAEKAGPRRWDERATAPDDPWVERQRVVLAERIDFHRWLQWLCDEQLAAAQIAARAAGMDIGVVHDLAVGVQRDGADAWTLGDALASEVTVGAPPDDFNRNGQNWNQPPWRPDRLCELGYRPYREMLRSALRHAGGVRIDHVLGLFRTWWVPEGSSPIEGAYVRYDHEAMIGILILEAHRADAVVIGEDLGVFEGWVQDYLAERGVAGTSILWFEKDRDVPRAPETYRQLCLTSVTTHDLPPTSGYLAGEHVSIRSKLGLLEGDLETELAGAASERDAVLGLARDRGFLYDTEDGALTTERRVEALHRLIAASPSALLALSLADAVGERRSQNQPGTIDEYPNWRVPLADADGEAVLIDDLAGHERFARLAEALSRPDSNKSHRLT</sequence>
<evidence type="ECO:0000256" key="9">
    <source>
        <dbReference type="ARBA" id="ARBA00031501"/>
    </source>
</evidence>
<dbReference type="InterPro" id="IPR003385">
    <property type="entry name" value="Glyco_hydro_77"/>
</dbReference>
<feature type="domain" description="MalQ N-terminal beta-sandwich" evidence="11">
    <location>
        <begin position="68"/>
        <end position="157"/>
    </location>
</feature>